<dbReference type="Pfam" id="PF13363">
    <property type="entry name" value="BetaGal_dom3"/>
    <property type="match status" value="1"/>
</dbReference>
<dbReference type="InterPro" id="IPR018954">
    <property type="entry name" value="Betagal_dom2"/>
</dbReference>
<evidence type="ECO:0000256" key="4">
    <source>
        <dbReference type="ARBA" id="ARBA00022729"/>
    </source>
</evidence>
<keyword evidence="5" id="KW-0378">Hydrolase</keyword>
<dbReference type="InterPro" id="IPR008979">
    <property type="entry name" value="Galactose-bd-like_sf"/>
</dbReference>
<dbReference type="Gene3D" id="2.60.390.10">
    <property type="entry name" value="Beta-galactosidase, domain 3"/>
    <property type="match status" value="1"/>
</dbReference>
<keyword evidence="7" id="KW-0326">Glycosidase</keyword>
<keyword evidence="6" id="KW-0325">Glycoprotein</keyword>
<sequence>MCRVPAERSVLSVSSRREVRNTTQSRFPFSFVTIADCVKMARFSILLLSLAYSALTHANNAFISPPDYGNGGQSASKNTVYNVGDLINIAWNTTSSPVTLVINQLNSPATEIDYLPNSQSLTRGTFTWEVTIDGSDGGAKFDLLFDNQFNLMLFPSGQTSFVAQSVYFNITNSTVNQYGQRITSSSSSSTYSSTLSTSTTSSSSTTPTAAAATTATSPAQTSQAAQSGLSSSAQVGLGVGLGIGGVAVIAGILGYLFFRRRMAKVKAGGSKDEISPSPGYAVVPQQGVAEEKVNVSRMHYWRIPVPELWRDILQKVKAAGSKDGSLDFESGSRNFTGLFDIAKEVGLYILFRPGPYVNAEANAGGFPGWLTTGAYGTLRNNDTRYTNAWSPFFSEISQIVSKHQVTNGGNVFIYQIENEYGDQWTNVAARTPDYPAISYMELLEASARSNGINIPLIHNNPNMNTKSWSKDFSNQGGNVDVYAVDHYPSCWSCDLSECTGTNGDVPEFTTYDIYYTNFQEVSPTQPSFLAEFQGGSYNPWGGPAGGWNNVAQKVSGMNIYMSFGGTNWGSLPMPMIGTSYDYSAPISESRIISDKYHETKLFGQFLRIARDLTKVDRINNNTGYASTPEIYTTELRNPDTNGAFYVTVHTSSPSTDLTSFKLNISTSEGVFIIPQYANDIVLNGRESKIIVTDFSIGTQKIVYSTAEVLTVSVQGNLPIVVLWLPAGESGEFFLAGSSQGSVLKSDGCTGIAFKQVNGGVVVSYTQLNGSAVIEFDNHYRFVLVDRSTAYYTWMPSFSADPYTPENSTVIVQGPYLVRSAVNSENALQLTGDWSSSIEIEIFAPSSVQHVTFNGVDLSVRKTDYGSLIGQLGALSHSIDSIQSQLPSLNNWKINDGLPERDASYDDSKWTIANLNTTTNPTPPAIYPVLYGDEYGYHTGNILFRGRFEGSATGVHLAVIGGVNSGWSAYLNGILIGSWLGSSSITNAALDLSFSNTTLNSNSTNVLFIIQDNMGHDETSGATNPRGIYNATLLGGIGKFTSWKIAGNAGGEANIDPIRGTYNEGGLHAERLGWHLPGFDDSRWEESTPQEGLSTDGARFYRTVVPLDLPTSMDVSLGFVLSSPAGSTLRALFYVNGYQFGKYIPRIGNQVVFPVFPGILNYHGDNTIALSVWAQESSGASVSVSWTVLGAVESSFDLAFDSSYLRPGWKDRSQYY</sequence>
<dbReference type="InterPro" id="IPR001944">
    <property type="entry name" value="Glycoside_Hdrlase_35"/>
</dbReference>
<evidence type="ECO:0000256" key="7">
    <source>
        <dbReference type="ARBA" id="ARBA00023295"/>
    </source>
</evidence>
<evidence type="ECO:0000256" key="1">
    <source>
        <dbReference type="ARBA" id="ARBA00001412"/>
    </source>
</evidence>
<dbReference type="SUPFAM" id="SSF117100">
    <property type="entry name" value="Beta-galactosidase LacA, domain 3"/>
    <property type="match status" value="1"/>
</dbReference>
<dbReference type="EMBL" id="JAAMPI010000029">
    <property type="protein sequence ID" value="KAF4637265.1"/>
    <property type="molecule type" value="Genomic_DNA"/>
</dbReference>
<evidence type="ECO:0000313" key="13">
    <source>
        <dbReference type="Proteomes" id="UP000566819"/>
    </source>
</evidence>
<dbReference type="PRINTS" id="PR00742">
    <property type="entry name" value="GLHYDRLASE35"/>
</dbReference>
<evidence type="ECO:0000256" key="8">
    <source>
        <dbReference type="RuleBase" id="RU003679"/>
    </source>
</evidence>
<evidence type="ECO:0000256" key="9">
    <source>
        <dbReference type="SAM" id="MobiDB-lite"/>
    </source>
</evidence>
<reference evidence="12 13" key="1">
    <citation type="submission" date="2020-03" db="EMBL/GenBank/DDBJ databases">
        <title>Draft Genome Sequence of Cudoniella acicularis.</title>
        <authorList>
            <person name="Buettner E."/>
            <person name="Kellner H."/>
        </authorList>
    </citation>
    <scope>NUCLEOTIDE SEQUENCE [LARGE SCALE GENOMIC DNA]</scope>
    <source>
        <strain evidence="12 13">DSM 108380</strain>
    </source>
</reference>
<dbReference type="InterPro" id="IPR036833">
    <property type="entry name" value="BetaGal_dom3_sf"/>
</dbReference>
<dbReference type="SUPFAM" id="SSF49785">
    <property type="entry name" value="Galactose-binding domain-like"/>
    <property type="match status" value="2"/>
</dbReference>
<comment type="caution">
    <text evidence="12">The sequence shown here is derived from an EMBL/GenBank/DDBJ whole genome shotgun (WGS) entry which is preliminary data.</text>
</comment>
<dbReference type="OrthoDB" id="1657402at2759"/>
<organism evidence="12 13">
    <name type="scientific">Cudoniella acicularis</name>
    <dbReference type="NCBI Taxonomy" id="354080"/>
    <lineage>
        <taxon>Eukaryota</taxon>
        <taxon>Fungi</taxon>
        <taxon>Dikarya</taxon>
        <taxon>Ascomycota</taxon>
        <taxon>Pezizomycotina</taxon>
        <taxon>Leotiomycetes</taxon>
        <taxon>Helotiales</taxon>
        <taxon>Tricladiaceae</taxon>
        <taxon>Cudoniella</taxon>
    </lineage>
</organism>
<dbReference type="EC" id="3.2.1.23" evidence="3"/>
<feature type="domain" description="Beta-galactosidase" evidence="11">
    <location>
        <begin position="611"/>
        <end position="792"/>
    </location>
</feature>
<feature type="transmembrane region" description="Helical" evidence="10">
    <location>
        <begin position="235"/>
        <end position="258"/>
    </location>
</feature>
<keyword evidence="4" id="KW-0732">Signal</keyword>
<dbReference type="InterPro" id="IPR031330">
    <property type="entry name" value="Gly_Hdrlase_35_cat"/>
</dbReference>
<dbReference type="Proteomes" id="UP000566819">
    <property type="component" value="Unassembled WGS sequence"/>
</dbReference>
<evidence type="ECO:0000256" key="3">
    <source>
        <dbReference type="ARBA" id="ARBA00012756"/>
    </source>
</evidence>
<evidence type="ECO:0000313" key="12">
    <source>
        <dbReference type="EMBL" id="KAF4637265.1"/>
    </source>
</evidence>
<dbReference type="SUPFAM" id="SSF51011">
    <property type="entry name" value="Glycosyl hydrolase domain"/>
    <property type="match status" value="1"/>
</dbReference>
<keyword evidence="10" id="KW-0812">Transmembrane</keyword>
<feature type="region of interest" description="Disordered" evidence="9">
    <location>
        <begin position="184"/>
        <end position="218"/>
    </location>
</feature>
<evidence type="ECO:0000256" key="5">
    <source>
        <dbReference type="ARBA" id="ARBA00022801"/>
    </source>
</evidence>
<keyword evidence="10" id="KW-1133">Transmembrane helix</keyword>
<evidence type="ECO:0000256" key="10">
    <source>
        <dbReference type="SAM" id="Phobius"/>
    </source>
</evidence>
<dbReference type="Gene3D" id="2.102.20.10">
    <property type="entry name" value="Beta-galactosidase, domain 2"/>
    <property type="match status" value="1"/>
</dbReference>
<proteinExistence type="inferred from homology"/>
<dbReference type="FunFam" id="2.102.20.10:FF:000001">
    <property type="entry name" value="Beta-galactosidase A"/>
    <property type="match status" value="1"/>
</dbReference>
<evidence type="ECO:0000256" key="6">
    <source>
        <dbReference type="ARBA" id="ARBA00023180"/>
    </source>
</evidence>
<dbReference type="SUPFAM" id="SSF51445">
    <property type="entry name" value="(Trans)glycosidases"/>
    <property type="match status" value="1"/>
</dbReference>
<dbReference type="GO" id="GO:0005975">
    <property type="term" value="P:carbohydrate metabolic process"/>
    <property type="evidence" value="ECO:0007669"/>
    <property type="project" value="InterPro"/>
</dbReference>
<accession>A0A8H4RWH6</accession>
<comment type="similarity">
    <text evidence="2 8">Belongs to the glycosyl hydrolase 35 family.</text>
</comment>
<dbReference type="GO" id="GO:0004565">
    <property type="term" value="F:beta-galactosidase activity"/>
    <property type="evidence" value="ECO:0007669"/>
    <property type="project" value="UniProtKB-EC"/>
</dbReference>
<dbReference type="PANTHER" id="PTHR23421">
    <property type="entry name" value="BETA-GALACTOSIDASE RELATED"/>
    <property type="match status" value="1"/>
</dbReference>
<gene>
    <name evidence="12" type="ORF">G7Y89_g814</name>
</gene>
<protein>
    <recommendedName>
        <fullName evidence="3">beta-galactosidase</fullName>
        <ecNumber evidence="3">3.2.1.23</ecNumber>
    </recommendedName>
</protein>
<dbReference type="InterPro" id="IPR037110">
    <property type="entry name" value="Betagal_dom2_sf"/>
</dbReference>
<name>A0A8H4RWH6_9HELO</name>
<dbReference type="Pfam" id="PF01301">
    <property type="entry name" value="Glyco_hydro_35"/>
    <property type="match status" value="1"/>
</dbReference>
<dbReference type="SMART" id="SM01029">
    <property type="entry name" value="BetaGal_dom2"/>
    <property type="match status" value="1"/>
</dbReference>
<dbReference type="InterPro" id="IPR017853">
    <property type="entry name" value="GH"/>
</dbReference>
<dbReference type="Pfam" id="PF13364">
    <property type="entry name" value="BetaGal_ABD2"/>
    <property type="match status" value="2"/>
</dbReference>
<dbReference type="Pfam" id="PF10435">
    <property type="entry name" value="BetaGal_dom2"/>
    <property type="match status" value="1"/>
</dbReference>
<dbReference type="Gene3D" id="2.60.120.260">
    <property type="entry name" value="Galactose-binding domain-like"/>
    <property type="match status" value="2"/>
</dbReference>
<evidence type="ECO:0000259" key="11">
    <source>
        <dbReference type="SMART" id="SM01029"/>
    </source>
</evidence>
<keyword evidence="13" id="KW-1185">Reference proteome</keyword>
<dbReference type="InterPro" id="IPR025972">
    <property type="entry name" value="BetaGal_dom3"/>
</dbReference>
<evidence type="ECO:0000256" key="2">
    <source>
        <dbReference type="ARBA" id="ARBA00009809"/>
    </source>
</evidence>
<dbReference type="Gene3D" id="3.20.20.80">
    <property type="entry name" value="Glycosidases"/>
    <property type="match status" value="1"/>
</dbReference>
<dbReference type="AlphaFoldDB" id="A0A8H4RWH6"/>
<keyword evidence="10" id="KW-0472">Membrane</keyword>
<comment type="catalytic activity">
    <reaction evidence="1">
        <text>Hydrolysis of terminal non-reducing beta-D-galactose residues in beta-D-galactosides.</text>
        <dbReference type="EC" id="3.2.1.23"/>
    </reaction>
</comment>
<dbReference type="InterPro" id="IPR025300">
    <property type="entry name" value="BetaGal_jelly_roll_dom"/>
</dbReference>